<dbReference type="InterPro" id="IPR011854">
    <property type="entry name" value="HypE"/>
</dbReference>
<reference evidence="4 5" key="1">
    <citation type="journal article" date="2015" name="ISME J.">
        <title>Genomic and phenotypic differentiation among Methanosarcina mazei populations from Columbia River sediment.</title>
        <authorList>
            <person name="Youngblut N.D."/>
            <person name="Wirth J.S."/>
            <person name="Henriksen J.R."/>
            <person name="Smith M."/>
            <person name="Simon H."/>
            <person name="Metcalf W.W."/>
            <person name="Whitaker R.J."/>
        </authorList>
    </citation>
    <scope>NUCLEOTIDE SEQUENCE [LARGE SCALE GENOMIC DNA]</scope>
    <source>
        <strain evidence="4 5">1.H.A.2.7</strain>
    </source>
</reference>
<evidence type="ECO:0008006" key="6">
    <source>
        <dbReference type="Google" id="ProtNLM"/>
    </source>
</evidence>
<dbReference type="AlphaFoldDB" id="A0A0F8QXC8"/>
<proteinExistence type="inferred from homology"/>
<comment type="caution">
    <text evidence="4">The sequence shown here is derived from an EMBL/GenBank/DDBJ whole genome shotgun (WGS) entry which is preliminary data.</text>
</comment>
<gene>
    <name evidence="4" type="ORF">DU75_05765</name>
</gene>
<dbReference type="Pfam" id="PF02769">
    <property type="entry name" value="AIRS_C"/>
    <property type="match status" value="1"/>
</dbReference>
<sequence length="276" mass="30055">GMDSSVFTACSNKLAFTTDSYVVSPLFFKGGDIGKLAVYGTVNDLSVSGAKPLYLSCGFILEEGLSIDILKRIVISMSDACQKANVKIITGDTKVVEKGCVDKIYINTSGVGSFENEFSQKDIQCGDKIIVTGAIAEHGTVILLERYGIDINGNFKSDCNPLNHIVEKISEYSNDIKLMKDCTRGGLATALHEISDRTGLGIEIKEECIPVRREVRAVNDIFGLDPMYLACEGRMLIVVSEGKADEILNKIIQMEDCNDANIIGSFVADYSKVVYM</sequence>
<evidence type="ECO:0000256" key="1">
    <source>
        <dbReference type="ARBA" id="ARBA00006243"/>
    </source>
</evidence>
<dbReference type="SUPFAM" id="SSF55326">
    <property type="entry name" value="PurM N-terminal domain-like"/>
    <property type="match status" value="1"/>
</dbReference>
<feature type="domain" description="PurM-like N-terminal" evidence="2">
    <location>
        <begin position="3"/>
        <end position="112"/>
    </location>
</feature>
<dbReference type="PANTHER" id="PTHR30303">
    <property type="entry name" value="HYDROGENASE ISOENZYMES FORMATION PROTEIN HYPE"/>
    <property type="match status" value="1"/>
</dbReference>
<protein>
    <recommendedName>
        <fullName evidence="6">Hydrogenase expression/formation protein HypE</fullName>
    </recommendedName>
</protein>
<dbReference type="Pfam" id="PF00586">
    <property type="entry name" value="AIRS"/>
    <property type="match status" value="1"/>
</dbReference>
<feature type="domain" description="PurM-like C-terminal" evidence="3">
    <location>
        <begin position="126"/>
        <end position="273"/>
    </location>
</feature>
<dbReference type="Gene3D" id="3.90.650.10">
    <property type="entry name" value="PurM-like C-terminal domain"/>
    <property type="match status" value="1"/>
</dbReference>
<comment type="similarity">
    <text evidence="1">Belongs to the HypE family.</text>
</comment>
<evidence type="ECO:0000259" key="2">
    <source>
        <dbReference type="Pfam" id="PF00586"/>
    </source>
</evidence>
<dbReference type="Gene3D" id="3.30.1330.10">
    <property type="entry name" value="PurM-like, N-terminal domain"/>
    <property type="match status" value="1"/>
</dbReference>
<dbReference type="GO" id="GO:0051604">
    <property type="term" value="P:protein maturation"/>
    <property type="evidence" value="ECO:0007669"/>
    <property type="project" value="TreeGrafter"/>
</dbReference>
<dbReference type="CDD" id="cd02197">
    <property type="entry name" value="HypE"/>
    <property type="match status" value="1"/>
</dbReference>
<dbReference type="NCBIfam" id="TIGR02124">
    <property type="entry name" value="hypE"/>
    <property type="match status" value="1"/>
</dbReference>
<dbReference type="InterPro" id="IPR010918">
    <property type="entry name" value="PurM-like_C_dom"/>
</dbReference>
<dbReference type="InterPro" id="IPR036676">
    <property type="entry name" value="PurM-like_C_sf"/>
</dbReference>
<dbReference type="Proteomes" id="UP000034692">
    <property type="component" value="Unassembled WGS sequence"/>
</dbReference>
<organism evidence="4 5">
    <name type="scientific">Methanosarcina mazei</name>
    <name type="common">Methanosarcina frisia</name>
    <dbReference type="NCBI Taxonomy" id="2209"/>
    <lineage>
        <taxon>Archaea</taxon>
        <taxon>Methanobacteriati</taxon>
        <taxon>Methanobacteriota</taxon>
        <taxon>Stenosarchaea group</taxon>
        <taxon>Methanomicrobia</taxon>
        <taxon>Methanosarcinales</taxon>
        <taxon>Methanosarcinaceae</taxon>
        <taxon>Methanosarcina</taxon>
    </lineage>
</organism>
<feature type="non-terminal residue" evidence="4">
    <location>
        <position position="276"/>
    </location>
</feature>
<dbReference type="PANTHER" id="PTHR30303:SF0">
    <property type="entry name" value="CARBAMOYL DEHYDRATASE HYPE"/>
    <property type="match status" value="1"/>
</dbReference>
<name>A0A0F8QXC8_METMZ</name>
<evidence type="ECO:0000313" key="4">
    <source>
        <dbReference type="EMBL" id="KKH70125.1"/>
    </source>
</evidence>
<feature type="non-terminal residue" evidence="4">
    <location>
        <position position="1"/>
    </location>
</feature>
<dbReference type="SUPFAM" id="SSF56042">
    <property type="entry name" value="PurM C-terminal domain-like"/>
    <property type="match status" value="1"/>
</dbReference>
<dbReference type="InterPro" id="IPR036921">
    <property type="entry name" value="PurM-like_N_sf"/>
</dbReference>
<evidence type="ECO:0000259" key="3">
    <source>
        <dbReference type="Pfam" id="PF02769"/>
    </source>
</evidence>
<accession>A0A0F8QXC8</accession>
<dbReference type="PATRIC" id="fig|2209.54.peg.1253"/>
<dbReference type="EMBL" id="JJQO01000004">
    <property type="protein sequence ID" value="KKH70125.1"/>
    <property type="molecule type" value="Genomic_DNA"/>
</dbReference>
<dbReference type="InterPro" id="IPR016188">
    <property type="entry name" value="PurM-like_N"/>
</dbReference>
<evidence type="ECO:0000313" key="5">
    <source>
        <dbReference type="Proteomes" id="UP000034692"/>
    </source>
</evidence>